<dbReference type="CDD" id="cd07731">
    <property type="entry name" value="ComA-like_MBL-fold"/>
    <property type="match status" value="1"/>
</dbReference>
<feature type="transmembrane region" description="Helical" evidence="6">
    <location>
        <begin position="416"/>
        <end position="435"/>
    </location>
</feature>
<dbReference type="EMBL" id="FNYK01000004">
    <property type="protein sequence ID" value="SEI44127.1"/>
    <property type="molecule type" value="Genomic_DNA"/>
</dbReference>
<feature type="domain" description="Metallo-beta-lactamase" evidence="7">
    <location>
        <begin position="445"/>
        <end position="616"/>
    </location>
</feature>
<reference evidence="9" key="1">
    <citation type="submission" date="2016-10" db="EMBL/GenBank/DDBJ databases">
        <authorList>
            <person name="Varghese N."/>
        </authorList>
    </citation>
    <scope>NUCLEOTIDE SEQUENCE [LARGE SCALE GENOMIC DNA]</scope>
    <source>
        <strain evidence="9">DSM 20406</strain>
    </source>
</reference>
<evidence type="ECO:0000256" key="3">
    <source>
        <dbReference type="ARBA" id="ARBA00022692"/>
    </source>
</evidence>
<organism evidence="8 9">
    <name type="scientific">Sharpea azabuensis</name>
    <dbReference type="NCBI Taxonomy" id="322505"/>
    <lineage>
        <taxon>Bacteria</taxon>
        <taxon>Bacillati</taxon>
        <taxon>Bacillota</taxon>
        <taxon>Erysipelotrichia</taxon>
        <taxon>Erysipelotrichales</taxon>
        <taxon>Coprobacillaceae</taxon>
        <taxon>Sharpea</taxon>
    </lineage>
</organism>
<evidence type="ECO:0000313" key="8">
    <source>
        <dbReference type="EMBL" id="SEI44127.1"/>
    </source>
</evidence>
<feature type="transmembrane region" description="Helical" evidence="6">
    <location>
        <begin position="271"/>
        <end position="299"/>
    </location>
</feature>
<dbReference type="InterPro" id="IPR001279">
    <property type="entry name" value="Metallo-B-lactamas"/>
</dbReference>
<keyword evidence="5 6" id="KW-0472">Membrane</keyword>
<dbReference type="Pfam" id="PF00753">
    <property type="entry name" value="Lactamase_B"/>
    <property type="match status" value="2"/>
</dbReference>
<evidence type="ECO:0000256" key="5">
    <source>
        <dbReference type="ARBA" id="ARBA00023136"/>
    </source>
</evidence>
<keyword evidence="9" id="KW-1185">Reference proteome</keyword>
<dbReference type="OrthoDB" id="9761531at2"/>
<dbReference type="SUPFAM" id="SSF56281">
    <property type="entry name" value="Metallo-hydrolase/oxidoreductase"/>
    <property type="match status" value="1"/>
</dbReference>
<protein>
    <submittedName>
        <fullName evidence="8">Competence protein ComEC</fullName>
    </submittedName>
</protein>
<dbReference type="InterPro" id="IPR004477">
    <property type="entry name" value="ComEC_N"/>
</dbReference>
<dbReference type="Pfam" id="PF03772">
    <property type="entry name" value="Competence"/>
    <property type="match status" value="1"/>
</dbReference>
<comment type="subcellular location">
    <subcellularLocation>
        <location evidence="1">Cell membrane</location>
        <topology evidence="1">Multi-pass membrane protein</topology>
    </subcellularLocation>
</comment>
<keyword evidence="4 6" id="KW-1133">Transmembrane helix</keyword>
<evidence type="ECO:0000256" key="6">
    <source>
        <dbReference type="SAM" id="Phobius"/>
    </source>
</evidence>
<evidence type="ECO:0000259" key="7">
    <source>
        <dbReference type="SMART" id="SM00849"/>
    </source>
</evidence>
<feature type="transmembrane region" description="Helical" evidence="6">
    <location>
        <begin position="6"/>
        <end position="36"/>
    </location>
</feature>
<accession>A0A1H6QVA5</accession>
<gene>
    <name evidence="8" type="ORF">SAMN04487834_100427</name>
</gene>
<dbReference type="Proteomes" id="UP000183028">
    <property type="component" value="Unassembled WGS sequence"/>
</dbReference>
<dbReference type="eggNOG" id="COG0658">
    <property type="taxonomic scope" value="Bacteria"/>
</dbReference>
<feature type="transmembrane region" description="Helical" evidence="6">
    <location>
        <begin position="232"/>
        <end position="251"/>
    </location>
</feature>
<feature type="transmembrane region" description="Helical" evidence="6">
    <location>
        <begin position="311"/>
        <end position="334"/>
    </location>
</feature>
<dbReference type="GO" id="GO:0005886">
    <property type="term" value="C:plasma membrane"/>
    <property type="evidence" value="ECO:0007669"/>
    <property type="project" value="UniProtKB-SubCell"/>
</dbReference>
<name>A0A1H6QVA5_9FIRM</name>
<dbReference type="RefSeq" id="WP_074731224.1">
    <property type="nucleotide sequence ID" value="NZ_FNYK01000004.1"/>
</dbReference>
<dbReference type="InterPro" id="IPR036866">
    <property type="entry name" value="RibonucZ/Hydroxyglut_hydro"/>
</dbReference>
<evidence type="ECO:0000313" key="9">
    <source>
        <dbReference type="Proteomes" id="UP000183028"/>
    </source>
</evidence>
<feature type="transmembrane region" description="Helical" evidence="6">
    <location>
        <begin position="340"/>
        <end position="357"/>
    </location>
</feature>
<proteinExistence type="predicted"/>
<evidence type="ECO:0000256" key="4">
    <source>
        <dbReference type="ARBA" id="ARBA00022989"/>
    </source>
</evidence>
<dbReference type="SMART" id="SM00849">
    <property type="entry name" value="Lactamase_B"/>
    <property type="match status" value="1"/>
</dbReference>
<dbReference type="eggNOG" id="COG2333">
    <property type="taxonomic scope" value="Bacteria"/>
</dbReference>
<dbReference type="PANTHER" id="PTHR30619">
    <property type="entry name" value="DNA INTERNALIZATION/COMPETENCE PROTEIN COMEC/REC2"/>
    <property type="match status" value="1"/>
</dbReference>
<feature type="transmembrane region" description="Helical" evidence="6">
    <location>
        <begin position="194"/>
        <end position="220"/>
    </location>
</feature>
<evidence type="ECO:0000256" key="1">
    <source>
        <dbReference type="ARBA" id="ARBA00004651"/>
    </source>
</evidence>
<dbReference type="PANTHER" id="PTHR30619:SF7">
    <property type="entry name" value="BETA-LACTAMASE DOMAIN PROTEIN"/>
    <property type="match status" value="1"/>
</dbReference>
<feature type="transmembrane region" description="Helical" evidence="6">
    <location>
        <begin position="388"/>
        <end position="404"/>
    </location>
</feature>
<feature type="transmembrane region" description="Helical" evidence="6">
    <location>
        <begin position="43"/>
        <end position="61"/>
    </location>
</feature>
<dbReference type="Gene3D" id="3.60.15.10">
    <property type="entry name" value="Ribonuclease Z/Hydroxyacylglutathione hydrolase-like"/>
    <property type="match status" value="2"/>
</dbReference>
<dbReference type="AlphaFoldDB" id="A0A1H6QVA5"/>
<dbReference type="InterPro" id="IPR052159">
    <property type="entry name" value="Competence_DNA_uptake"/>
</dbReference>
<dbReference type="InterPro" id="IPR035681">
    <property type="entry name" value="ComA-like_MBL"/>
</dbReference>
<sequence>MPVAYHLIYYAILVLLVVAVRLVHLVFLIPLVLYCIFLLKRKLIFVIAVVLCLTPLFIRPYQAYQFSSIIHGRVVDMNDASLILKTKQGKIKVLTKQKFHYQDELILKVTPVEINRKKDDGDFDEEMYLKSHHIITKMKMVKVIERRPHFSLANVFVQHFSSNKQIRSYQNMFLLGMKDEAIKSDYQVMTSLSIVHLFALSGMHITILYNILFKIFSLFLKKHHADYLSKGVMGFYVFSIPFNISLQRAYLMLIGKSLLHKRLNDLDLLSILIIAHVLYNPYVIYNISFVFSYFIYFMVILTKHIKGQSIIVYLSSLPIVLCMNASLNIFSFFLSSALEPFIIVFYTLFVFSLFLPLEYLLNLLIGLFVSMLDFTQALSSFIVLSKPTLFFIGLFYYCIFACIIQKERQRSIRKPVRFLVALMISFTIFSRYKIYTDVTMIDVGQGDCTLVRLPFDQGNYLIDTGGNVKYDLATNKIIPYLKSIGISRIDAVFISHYDYDHSGALDSLKSHFDVRKVIDKPFKKMQKGNVTIECLTTDHVFSDINDNSNIIYLTIDDVKYLFTGDLGVEGEEALMNKYGSLDVDILKVGHHGSKTSSSVEFITMLKPKVAMIGVGKKNRYGHPSQIVIKRMKNMGSTILRTDQDGSFTIRHMFKEYYILNEKS</sequence>
<dbReference type="STRING" id="322505.SAMN04487836_10214"/>
<evidence type="ECO:0000256" key="2">
    <source>
        <dbReference type="ARBA" id="ARBA00022475"/>
    </source>
</evidence>
<keyword evidence="2" id="KW-1003">Cell membrane</keyword>
<keyword evidence="3 6" id="KW-0812">Transmembrane</keyword>